<keyword evidence="3" id="KW-1185">Reference proteome</keyword>
<dbReference type="Proteomes" id="UP000704611">
    <property type="component" value="Unassembled WGS sequence"/>
</dbReference>
<feature type="compositionally biased region" description="Polar residues" evidence="1">
    <location>
        <begin position="57"/>
        <end position="75"/>
    </location>
</feature>
<evidence type="ECO:0008006" key="4">
    <source>
        <dbReference type="Google" id="ProtNLM"/>
    </source>
</evidence>
<dbReference type="RefSeq" id="WP_217667360.1">
    <property type="nucleotide sequence ID" value="NZ_JAHRID010000001.1"/>
</dbReference>
<feature type="region of interest" description="Disordered" evidence="1">
    <location>
        <begin position="52"/>
        <end position="75"/>
    </location>
</feature>
<evidence type="ECO:0000313" key="3">
    <source>
        <dbReference type="Proteomes" id="UP000704611"/>
    </source>
</evidence>
<evidence type="ECO:0000313" key="2">
    <source>
        <dbReference type="EMBL" id="MBV2128235.1"/>
    </source>
</evidence>
<evidence type="ECO:0000256" key="1">
    <source>
        <dbReference type="SAM" id="MobiDB-lite"/>
    </source>
</evidence>
<name>A0ABS6MHY6_9GAMM</name>
<comment type="caution">
    <text evidence="2">The sequence shown here is derived from an EMBL/GenBank/DDBJ whole genome shotgun (WGS) entry which is preliminary data.</text>
</comment>
<sequence>MSSTIDLLHQTAARLRQEGKTPSLALFKARLSGQVTAPALFAAYQLWRQQAPADIPEQQSVPEHSTEAPATTDITEQLQRIETKLDRILALLEQQNVSG</sequence>
<protein>
    <recommendedName>
        <fullName evidence="4">KfrA N-terminal DNA-binding domain-containing protein</fullName>
    </recommendedName>
</protein>
<reference evidence="2 3" key="1">
    <citation type="submission" date="2021-06" db="EMBL/GenBank/DDBJ databases">
        <title>Rheinheimera indica sp. nov., isolated from deep-sea sediment.</title>
        <authorList>
            <person name="Wang Z."/>
            <person name="Zhang X.-Y."/>
        </authorList>
    </citation>
    <scope>NUCLEOTIDE SEQUENCE [LARGE SCALE GENOMIC DNA]</scope>
    <source>
        <strain evidence="2 3">SM2107</strain>
    </source>
</reference>
<proteinExistence type="predicted"/>
<gene>
    <name evidence="2" type="ORF">KQY15_03875</name>
</gene>
<dbReference type="EMBL" id="JAHRID010000001">
    <property type="protein sequence ID" value="MBV2128235.1"/>
    <property type="molecule type" value="Genomic_DNA"/>
</dbReference>
<organism evidence="2 3">
    <name type="scientific">Arsukibacterium indicum</name>
    <dbReference type="NCBI Taxonomy" id="2848612"/>
    <lineage>
        <taxon>Bacteria</taxon>
        <taxon>Pseudomonadati</taxon>
        <taxon>Pseudomonadota</taxon>
        <taxon>Gammaproteobacteria</taxon>
        <taxon>Chromatiales</taxon>
        <taxon>Chromatiaceae</taxon>
        <taxon>Arsukibacterium</taxon>
    </lineage>
</organism>
<accession>A0ABS6MHY6</accession>